<evidence type="ECO:0000256" key="2">
    <source>
        <dbReference type="ARBA" id="ARBA00010139"/>
    </source>
</evidence>
<evidence type="ECO:0000256" key="3">
    <source>
        <dbReference type="ARBA" id="ARBA00022630"/>
    </source>
</evidence>
<evidence type="ECO:0008006" key="8">
    <source>
        <dbReference type="Google" id="ProtNLM"/>
    </source>
</evidence>
<dbReference type="Pfam" id="PF13450">
    <property type="entry name" value="NAD_binding_8"/>
    <property type="match status" value="1"/>
</dbReference>
<dbReference type="SUPFAM" id="SSF51905">
    <property type="entry name" value="FAD/NAD(P)-binding domain"/>
    <property type="match status" value="1"/>
</dbReference>
<protein>
    <recommendedName>
        <fullName evidence="8">FAD/NAD(P)-binding domain-containing protein</fullName>
    </recommendedName>
</protein>
<reference evidence="6" key="1">
    <citation type="submission" date="2021-07" db="EMBL/GenBank/DDBJ databases">
        <authorList>
            <person name="Branca A.L. A."/>
        </authorList>
    </citation>
    <scope>NUCLEOTIDE SEQUENCE</scope>
</reference>
<evidence type="ECO:0000256" key="1">
    <source>
        <dbReference type="ARBA" id="ARBA00001974"/>
    </source>
</evidence>
<dbReference type="InterPro" id="IPR036188">
    <property type="entry name" value="FAD/NAD-bd_sf"/>
</dbReference>
<keyword evidence="4" id="KW-0274">FAD</keyword>
<name>A0A9W4HRL7_PENOL</name>
<comment type="caution">
    <text evidence="6">The sequence shown here is derived from an EMBL/GenBank/DDBJ whole genome shotgun (WGS) entry which is preliminary data.</text>
</comment>
<dbReference type="OrthoDB" id="74360at2759"/>
<evidence type="ECO:0000313" key="7">
    <source>
        <dbReference type="Proteomes" id="UP001153618"/>
    </source>
</evidence>
<dbReference type="Gene3D" id="3.50.50.60">
    <property type="entry name" value="FAD/NAD(P)-binding domain"/>
    <property type="match status" value="2"/>
</dbReference>
<dbReference type="PANTHER" id="PTHR42877">
    <property type="entry name" value="L-ORNITHINE N(5)-MONOOXYGENASE-RELATED"/>
    <property type="match status" value="1"/>
</dbReference>
<evidence type="ECO:0000256" key="5">
    <source>
        <dbReference type="SAM" id="MobiDB-lite"/>
    </source>
</evidence>
<keyword evidence="7" id="KW-1185">Reference proteome</keyword>
<accession>A0A9W4HRL7</accession>
<proteinExistence type="inferred from homology"/>
<keyword evidence="3" id="KW-0285">Flavoprotein</keyword>
<dbReference type="EMBL" id="CAJVOS010000023">
    <property type="protein sequence ID" value="CAG8098519.1"/>
    <property type="molecule type" value="Genomic_DNA"/>
</dbReference>
<dbReference type="InterPro" id="IPR051209">
    <property type="entry name" value="FAD-bind_Monooxygenase_sf"/>
</dbReference>
<comment type="cofactor">
    <cofactor evidence="1">
        <name>FAD</name>
        <dbReference type="ChEBI" id="CHEBI:57692"/>
    </cofactor>
</comment>
<feature type="region of interest" description="Disordered" evidence="5">
    <location>
        <begin position="1"/>
        <end position="22"/>
    </location>
</feature>
<comment type="similarity">
    <text evidence="2">Belongs to the FAD-binding monooxygenase family.</text>
</comment>
<dbReference type="PANTHER" id="PTHR42877:SF11">
    <property type="entry name" value="MONOOXYGENASE, PUTATIVE (AFU_ORTHOLOGUE AFUA_6G13790)-RELATED"/>
    <property type="match status" value="1"/>
</dbReference>
<dbReference type="Proteomes" id="UP001153618">
    <property type="component" value="Unassembled WGS sequence"/>
</dbReference>
<sequence length="548" mass="62499">MSTHDPEAPESPRLSNAARVAEGQKPPNWVPIKEQYGYTPRKIRMICVGAGLSGLTLAHMIKYEMKDNEFLDYTIYDKNAEIGGVWFENKYPGVACDLAAHTYCFRFEPNPDWSHFYVPGAEIYEYIQRTVRKWGLDDHVELNSKVVESKWDEEAGKWKVKIDQNGTIKEDEAEILVNGMGLVKDESYDWKGKRVAVIGNGSAGTQVVATMHSETSKLVNYVRSPTWLTPNINGEMTRDGSNFAYTTEEQERFRNDPKAFFDLRKELETHVNGGAYATLKEHPLQDLMRGESKKIMEERLKSLDPSIAARIIPNFPVGCRRLTPEVGYLKSFNDENTEMCWDEIERITETGIRTKKGEEEFDMIVCATGYNTSARPHWKHIGRNGRILTGDLEGFFSVQINDMPNYFMVGGPNFPVSHGTVYTALVFACQYALKWTRKIATEDIKSLDVRKESVDDYNVWSQEYLKRTAFSGECSSWYKNGKSRGFVNAYAGSMSHFRKSLERIGGEHFNIQYNSANRFSYLGNGQMEEEDNGFGDLSDYFVQGVWGP</sequence>
<organism evidence="6 7">
    <name type="scientific">Penicillium olsonii</name>
    <dbReference type="NCBI Taxonomy" id="99116"/>
    <lineage>
        <taxon>Eukaryota</taxon>
        <taxon>Fungi</taxon>
        <taxon>Dikarya</taxon>
        <taxon>Ascomycota</taxon>
        <taxon>Pezizomycotina</taxon>
        <taxon>Eurotiomycetes</taxon>
        <taxon>Eurotiomycetidae</taxon>
        <taxon>Eurotiales</taxon>
        <taxon>Aspergillaceae</taxon>
        <taxon>Penicillium</taxon>
    </lineage>
</organism>
<gene>
    <name evidence="6" type="ORF">POLS_LOCUS4608</name>
</gene>
<evidence type="ECO:0000313" key="6">
    <source>
        <dbReference type="EMBL" id="CAG8098519.1"/>
    </source>
</evidence>
<dbReference type="AlphaFoldDB" id="A0A9W4HRL7"/>
<evidence type="ECO:0000256" key="4">
    <source>
        <dbReference type="ARBA" id="ARBA00022827"/>
    </source>
</evidence>